<keyword evidence="3" id="KW-1185">Reference proteome</keyword>
<accession>M0ZPS7</accession>
<dbReference type="AlphaFoldDB" id="M0ZPS7"/>
<proteinExistence type="predicted"/>
<name>M0ZPS7_SOLTU</name>
<dbReference type="EnsemblPlants" id="PGSC0003DMT400005374">
    <property type="protein sequence ID" value="PGSC0003DMT400005374"/>
    <property type="gene ID" value="PGSC0003DMG400002097"/>
</dbReference>
<evidence type="ECO:0000256" key="1">
    <source>
        <dbReference type="SAM" id="MobiDB-lite"/>
    </source>
</evidence>
<protein>
    <submittedName>
        <fullName evidence="2">Transposon MuDR mudrA</fullName>
    </submittedName>
</protein>
<reference evidence="3" key="1">
    <citation type="journal article" date="2011" name="Nature">
        <title>Genome sequence and analysis of the tuber crop potato.</title>
        <authorList>
            <consortium name="The Potato Genome Sequencing Consortium"/>
        </authorList>
    </citation>
    <scope>NUCLEOTIDE SEQUENCE [LARGE SCALE GENOMIC DNA]</scope>
    <source>
        <strain evidence="3">cv. DM1-3 516 R44</strain>
    </source>
</reference>
<dbReference type="HOGENOM" id="CLU_1296344_0_0_1"/>
<feature type="region of interest" description="Disordered" evidence="1">
    <location>
        <begin position="190"/>
        <end position="213"/>
    </location>
</feature>
<reference evidence="2" key="2">
    <citation type="submission" date="2015-06" db="UniProtKB">
        <authorList>
            <consortium name="EnsemblPlants"/>
        </authorList>
    </citation>
    <scope>IDENTIFICATION</scope>
    <source>
        <strain evidence="2">DM1-3 516 R44</strain>
    </source>
</reference>
<dbReference type="eggNOG" id="ENOG502R8TP">
    <property type="taxonomic scope" value="Eukaryota"/>
</dbReference>
<evidence type="ECO:0000313" key="3">
    <source>
        <dbReference type="Proteomes" id="UP000011115"/>
    </source>
</evidence>
<feature type="compositionally biased region" description="Low complexity" evidence="1">
    <location>
        <begin position="199"/>
        <end position="213"/>
    </location>
</feature>
<dbReference type="PaxDb" id="4113-PGSC0003DMT400005374"/>
<dbReference type="Gramene" id="PGSC0003DMT400005374">
    <property type="protein sequence ID" value="PGSC0003DMT400005374"/>
    <property type="gene ID" value="PGSC0003DMG400002097"/>
</dbReference>
<organism evidence="2 3">
    <name type="scientific">Solanum tuberosum</name>
    <name type="common">Potato</name>
    <dbReference type="NCBI Taxonomy" id="4113"/>
    <lineage>
        <taxon>Eukaryota</taxon>
        <taxon>Viridiplantae</taxon>
        <taxon>Streptophyta</taxon>
        <taxon>Embryophyta</taxon>
        <taxon>Tracheophyta</taxon>
        <taxon>Spermatophyta</taxon>
        <taxon>Magnoliopsida</taxon>
        <taxon>eudicotyledons</taxon>
        <taxon>Gunneridae</taxon>
        <taxon>Pentapetalae</taxon>
        <taxon>asterids</taxon>
        <taxon>lamiids</taxon>
        <taxon>Solanales</taxon>
        <taxon>Solanaceae</taxon>
        <taxon>Solanoideae</taxon>
        <taxon>Solaneae</taxon>
        <taxon>Solanum</taxon>
    </lineage>
</organism>
<dbReference type="InParanoid" id="M0ZPS7"/>
<sequence>MAIQFDLNIPFELNTNEIPDLIIEVDQNIDTYSIPDLNLDPNEDNDIQLEVRVQESSEESNLNCGCTLSAGPSAGSSACPSAGPSAGCTPSAGLISAQQSTSSAGGQKRKTSTCLRGGATLAYKKPRPKKAKTTGYGLLFGSGGSVTARSGNTDRVLHSATLSSSTPTNIDLGYKPNGLRWKGRAAITQRQLREESYRSTQGTPSTQGTQGTH</sequence>
<evidence type="ECO:0000313" key="2">
    <source>
        <dbReference type="EnsemblPlants" id="PGSC0003DMT400005374"/>
    </source>
</evidence>
<dbReference type="Proteomes" id="UP000011115">
    <property type="component" value="Unassembled WGS sequence"/>
</dbReference>